<dbReference type="EMBL" id="MPJW01000080">
    <property type="protein sequence ID" value="OLU41587.1"/>
    <property type="molecule type" value="Genomic_DNA"/>
</dbReference>
<dbReference type="RefSeq" id="WP_075818267.1">
    <property type="nucleotide sequence ID" value="NZ_CAPFLH010000205.1"/>
</dbReference>
<keyword evidence="2" id="KW-1185">Reference proteome</keyword>
<evidence type="ECO:0000313" key="2">
    <source>
        <dbReference type="Proteomes" id="UP000186341"/>
    </source>
</evidence>
<gene>
    <name evidence="1" type="ORF">BO222_03170</name>
</gene>
<protein>
    <submittedName>
        <fullName evidence="1">Uncharacterized protein</fullName>
    </submittedName>
</protein>
<reference evidence="1 2" key="1">
    <citation type="submission" date="2016-11" db="EMBL/GenBank/DDBJ databases">
        <title>Description of two novel members of the family Erysipelotrichaceae: Ileibacterium lipovorans gen. nov., sp. nov. and Dubosiella newyorkensis, gen. nov., sp. nov.</title>
        <authorList>
            <person name="Cox L.M."/>
            <person name="Sohn J."/>
            <person name="Tyrrell K.L."/>
            <person name="Citron D.M."/>
            <person name="Lawson P.A."/>
            <person name="Patel N.B."/>
            <person name="Iizumi T."/>
            <person name="Perez-Perez G.I."/>
            <person name="Goldstein E.J."/>
            <person name="Blaser M.J."/>
        </authorList>
    </citation>
    <scope>NUCLEOTIDE SEQUENCE [LARGE SCALE GENOMIC DNA]</scope>
    <source>
        <strain evidence="1 2">NYU-BL-A3</strain>
    </source>
</reference>
<dbReference type="AlphaFoldDB" id="A0A1U7NHS6"/>
<dbReference type="Proteomes" id="UP000186341">
    <property type="component" value="Unassembled WGS sequence"/>
</dbReference>
<dbReference type="GeneID" id="82202226"/>
<name>A0A1U7NHS6_9FIRM</name>
<proteinExistence type="predicted"/>
<comment type="caution">
    <text evidence="1">The sequence shown here is derived from an EMBL/GenBank/DDBJ whole genome shotgun (WGS) entry which is preliminary data.</text>
</comment>
<accession>A0A1U7NHS6</accession>
<evidence type="ECO:0000313" key="1">
    <source>
        <dbReference type="EMBL" id="OLU41587.1"/>
    </source>
</evidence>
<organism evidence="1 2">
    <name type="scientific">Ileibacterium valens</name>
    <dbReference type="NCBI Taxonomy" id="1862668"/>
    <lineage>
        <taxon>Bacteria</taxon>
        <taxon>Bacillati</taxon>
        <taxon>Bacillota</taxon>
        <taxon>Erysipelotrichia</taxon>
        <taxon>Erysipelotrichales</taxon>
        <taxon>Erysipelotrichaceae</taxon>
        <taxon>Ileibacterium</taxon>
    </lineage>
</organism>
<sequence length="62" mass="6982">MNSQTRATAKYRKNAGILSKTIRIPKVLNDEFVVACKTLNISQSSVFINAMKRIIEEAKNVQ</sequence>